<dbReference type="GO" id="GO:0043190">
    <property type="term" value="C:ATP-binding cassette (ABC) transporter complex"/>
    <property type="evidence" value="ECO:0007669"/>
    <property type="project" value="InterPro"/>
</dbReference>
<comment type="caution">
    <text evidence="9">The sequence shown here is derived from an EMBL/GenBank/DDBJ whole genome shotgun (WGS) entry which is preliminary data.</text>
</comment>
<dbReference type="Proteomes" id="UP000249065">
    <property type="component" value="Unassembled WGS sequence"/>
</dbReference>
<proteinExistence type="predicted"/>
<dbReference type="InterPro" id="IPR050093">
    <property type="entry name" value="ABC_SmlMolc_Importer"/>
</dbReference>
<accession>A0A327MEU4</accession>
<evidence type="ECO:0000256" key="4">
    <source>
        <dbReference type="ARBA" id="ARBA00022741"/>
    </source>
</evidence>
<dbReference type="InterPro" id="IPR003593">
    <property type="entry name" value="AAA+_ATPase"/>
</dbReference>
<evidence type="ECO:0000256" key="7">
    <source>
        <dbReference type="ARBA" id="ARBA00023136"/>
    </source>
</evidence>
<evidence type="ECO:0000256" key="5">
    <source>
        <dbReference type="ARBA" id="ARBA00022840"/>
    </source>
</evidence>
<name>A0A327MEU4_9PROT</name>
<evidence type="ECO:0000313" key="10">
    <source>
        <dbReference type="Proteomes" id="UP000249065"/>
    </source>
</evidence>
<dbReference type="PANTHER" id="PTHR42781">
    <property type="entry name" value="SPERMIDINE/PUTRESCINE IMPORT ATP-BINDING PROTEIN POTA"/>
    <property type="match status" value="1"/>
</dbReference>
<gene>
    <name evidence="9" type="ORF">DOO78_02045</name>
</gene>
<keyword evidence="3" id="KW-0997">Cell inner membrane</keyword>
<evidence type="ECO:0000256" key="6">
    <source>
        <dbReference type="ARBA" id="ARBA00022967"/>
    </source>
</evidence>
<evidence type="ECO:0000256" key="3">
    <source>
        <dbReference type="ARBA" id="ARBA00022519"/>
    </source>
</evidence>
<dbReference type="SUPFAM" id="SSF52540">
    <property type="entry name" value="P-loop containing nucleoside triphosphate hydrolases"/>
    <property type="match status" value="1"/>
</dbReference>
<keyword evidence="5 9" id="KW-0067">ATP-binding</keyword>
<dbReference type="InterPro" id="IPR013611">
    <property type="entry name" value="Transp-assoc_OB_typ2"/>
</dbReference>
<organism evidence="9 10">
    <name type="scientific">Roseicella frigidaeris</name>
    <dbReference type="NCBI Taxonomy" id="2230885"/>
    <lineage>
        <taxon>Bacteria</taxon>
        <taxon>Pseudomonadati</taxon>
        <taxon>Pseudomonadota</taxon>
        <taxon>Alphaproteobacteria</taxon>
        <taxon>Acetobacterales</taxon>
        <taxon>Roseomonadaceae</taxon>
        <taxon>Roseicella</taxon>
    </lineage>
</organism>
<evidence type="ECO:0000259" key="8">
    <source>
        <dbReference type="PROSITE" id="PS50893"/>
    </source>
</evidence>
<reference evidence="10" key="1">
    <citation type="submission" date="2018-06" db="EMBL/GenBank/DDBJ databases">
        <authorList>
            <person name="Khan S.A."/>
        </authorList>
    </citation>
    <scope>NUCLEOTIDE SEQUENCE [LARGE SCALE GENOMIC DNA]</scope>
    <source>
        <strain evidence="10">DB-1506</strain>
    </source>
</reference>
<dbReference type="Pfam" id="PF08402">
    <property type="entry name" value="TOBE_2"/>
    <property type="match status" value="1"/>
</dbReference>
<feature type="domain" description="ABC transporter" evidence="8">
    <location>
        <begin position="41"/>
        <end position="272"/>
    </location>
</feature>
<sequence length="396" mass="41527">MACSFRRGNLATERRRDATGSALCRPAAEGCKAPVARGLGTRMDAPWLRFEGVRKPALGVHGIDLAMPRGGCTVLLGPPGSGKTGVLRLLAGLASPEAGRVLLGEAALDRPPPGWGGVGLFQPVTGAAGRRVEQVVTELVLSLPGPQRAAQVARALTRLGLDGQEATRLGQLGPAQLRRLALARALAPQPAVLVLDDPFDGLDQALRHRLALEWRGLFRRIGLTTVVATREPGEAMLLADHLAILEAGEVVQEGTPQSLYEEPVSAPVAFLLGDNNRLAGTVLALDGEDCQVRLDCGPELWARRGDAAGPGSRCIVAVRPERVAVAAMSAEEMGEGALPAALQDVIFLGDHLRLLLEVGRGGALVAKRPPGSRVPRIGGPASVAWDPYAAFAYRAL</sequence>
<dbReference type="OrthoDB" id="7247400at2"/>
<keyword evidence="6" id="KW-1278">Translocase</keyword>
<evidence type="ECO:0000256" key="1">
    <source>
        <dbReference type="ARBA" id="ARBA00022448"/>
    </source>
</evidence>
<dbReference type="SMART" id="SM00382">
    <property type="entry name" value="AAA"/>
    <property type="match status" value="1"/>
</dbReference>
<evidence type="ECO:0000313" key="9">
    <source>
        <dbReference type="EMBL" id="RAI60936.1"/>
    </source>
</evidence>
<dbReference type="Gene3D" id="3.40.50.300">
    <property type="entry name" value="P-loop containing nucleotide triphosphate hydrolases"/>
    <property type="match status" value="1"/>
</dbReference>
<keyword evidence="4" id="KW-0547">Nucleotide-binding</keyword>
<dbReference type="EMBL" id="QLIX01000001">
    <property type="protein sequence ID" value="RAI60936.1"/>
    <property type="molecule type" value="Genomic_DNA"/>
</dbReference>
<dbReference type="PANTHER" id="PTHR42781:SF1">
    <property type="entry name" value="THIAMINE IMPORT ATP-BINDING PROTEIN THIQ"/>
    <property type="match status" value="1"/>
</dbReference>
<dbReference type="InterPro" id="IPR008995">
    <property type="entry name" value="Mo/tungstate-bd_C_term_dom"/>
</dbReference>
<evidence type="ECO:0000256" key="2">
    <source>
        <dbReference type="ARBA" id="ARBA00022475"/>
    </source>
</evidence>
<dbReference type="PROSITE" id="PS50893">
    <property type="entry name" value="ABC_TRANSPORTER_2"/>
    <property type="match status" value="1"/>
</dbReference>
<dbReference type="InterPro" id="IPR027417">
    <property type="entry name" value="P-loop_NTPase"/>
</dbReference>
<keyword evidence="10" id="KW-1185">Reference proteome</keyword>
<dbReference type="Gene3D" id="2.40.50.100">
    <property type="match status" value="1"/>
</dbReference>
<dbReference type="GO" id="GO:0005524">
    <property type="term" value="F:ATP binding"/>
    <property type="evidence" value="ECO:0007669"/>
    <property type="project" value="UniProtKB-KW"/>
</dbReference>
<keyword evidence="1" id="KW-0813">Transport</keyword>
<dbReference type="AlphaFoldDB" id="A0A327MEU4"/>
<dbReference type="GO" id="GO:0022857">
    <property type="term" value="F:transmembrane transporter activity"/>
    <property type="evidence" value="ECO:0007669"/>
    <property type="project" value="InterPro"/>
</dbReference>
<dbReference type="InterPro" id="IPR003439">
    <property type="entry name" value="ABC_transporter-like_ATP-bd"/>
</dbReference>
<protein>
    <submittedName>
        <fullName evidence="9">Fe3+/spermidine/putrescine ABC transporter ATP-binding protein</fullName>
    </submittedName>
</protein>
<dbReference type="GO" id="GO:0016887">
    <property type="term" value="F:ATP hydrolysis activity"/>
    <property type="evidence" value="ECO:0007669"/>
    <property type="project" value="InterPro"/>
</dbReference>
<dbReference type="SUPFAM" id="SSF50331">
    <property type="entry name" value="MOP-like"/>
    <property type="match status" value="1"/>
</dbReference>
<keyword evidence="2" id="KW-1003">Cell membrane</keyword>
<dbReference type="Pfam" id="PF00005">
    <property type="entry name" value="ABC_tran"/>
    <property type="match status" value="1"/>
</dbReference>
<keyword evidence="7" id="KW-0472">Membrane</keyword>